<dbReference type="Pfam" id="PF13813">
    <property type="entry name" value="MBOAT_2"/>
    <property type="match status" value="1"/>
</dbReference>
<reference evidence="11 12" key="1">
    <citation type="submission" date="2017-11" db="EMBL/GenBank/DDBJ databases">
        <title>De novo assembly and phasing of dikaryotic genomes from two isolates of Puccinia coronata f. sp. avenae, the causal agent of oat crown rust.</title>
        <authorList>
            <person name="Miller M.E."/>
            <person name="Zhang Y."/>
            <person name="Omidvar V."/>
            <person name="Sperschneider J."/>
            <person name="Schwessinger B."/>
            <person name="Raley C."/>
            <person name="Palmer J.M."/>
            <person name="Garnica D."/>
            <person name="Upadhyaya N."/>
            <person name="Rathjen J."/>
            <person name="Taylor J.M."/>
            <person name="Park R.F."/>
            <person name="Dodds P.N."/>
            <person name="Hirsch C.D."/>
            <person name="Kianian S.F."/>
            <person name="Figueroa M."/>
        </authorList>
    </citation>
    <scope>NUCLEOTIDE SEQUENCE [LARGE SCALE GENOMIC DNA]</scope>
    <source>
        <strain evidence="11">12NC29</strain>
    </source>
</reference>
<feature type="transmembrane region" description="Helical" evidence="9">
    <location>
        <begin position="17"/>
        <end position="36"/>
    </location>
</feature>
<dbReference type="AlphaFoldDB" id="A0A2N5SCI0"/>
<name>A0A2N5SCI0_9BASI</name>
<dbReference type="GO" id="GO:0016020">
    <property type="term" value="C:membrane"/>
    <property type="evidence" value="ECO:0007669"/>
    <property type="project" value="UniProtKB-SubCell"/>
</dbReference>
<feature type="transmembrane region" description="Helical" evidence="9">
    <location>
        <begin position="304"/>
        <end position="321"/>
    </location>
</feature>
<comment type="similarity">
    <text evidence="3">Belongs to the wax synthase family.</text>
</comment>
<feature type="region of interest" description="Disordered" evidence="8">
    <location>
        <begin position="83"/>
        <end position="107"/>
    </location>
</feature>
<accession>A0A2N5SCI0</accession>
<evidence type="ECO:0000256" key="1">
    <source>
        <dbReference type="ARBA" id="ARBA00004141"/>
    </source>
</evidence>
<feature type="compositionally biased region" description="Basic and acidic residues" evidence="8">
    <location>
        <begin position="86"/>
        <end position="100"/>
    </location>
</feature>
<evidence type="ECO:0000313" key="11">
    <source>
        <dbReference type="EMBL" id="PLW10930.1"/>
    </source>
</evidence>
<sequence length="428" mass="48880">MNPCYEHSRNAKTIRMALMPLTIYLAFSRFQLRLFYPLDVFFHWNFSCISFPTFHAVCLAIEYGLYHGPIFVSKEQMLRAGNYRGDSNDDEKKENPEKSEPPTPPPYPANPTFLQKIKFTIWILFSPRGLQTAWAPSLDIVPRGPQMRVGKFFLYILFKTIICHLMMTVLWALAVMCSQHPNGSFGLLADSWPQLEFLKNYPQFDYLMPAPFGGAAWFAIDTLGSLLNLIELIIYQVGPYILPKDLAPGKFDSTLYPALFNDLHKRESLIGFWSKGWHAIFRRNIVFCGWKPMEYLFSVFGKDVGKMAGIMGGMIFSGIFHEYLTAAVSRIDWGFPTVVMFALCGAGMVAEVQFKRRTGRLVSGIPGRIWVIIVIGSYGKYMVESWLNRGLGRSGIPPPSLWTWPRWVVPFSGLLPEKWIAQIASWFS</sequence>
<evidence type="ECO:0000256" key="5">
    <source>
        <dbReference type="ARBA" id="ARBA00022692"/>
    </source>
</evidence>
<dbReference type="GO" id="GO:0006629">
    <property type="term" value="P:lipid metabolic process"/>
    <property type="evidence" value="ECO:0007669"/>
    <property type="project" value="InterPro"/>
</dbReference>
<feature type="domain" description="Wax synthase" evidence="10">
    <location>
        <begin position="256"/>
        <end position="341"/>
    </location>
</feature>
<keyword evidence="5 9" id="KW-0812">Transmembrane</keyword>
<evidence type="ECO:0000256" key="2">
    <source>
        <dbReference type="ARBA" id="ARBA00005179"/>
    </source>
</evidence>
<evidence type="ECO:0000256" key="4">
    <source>
        <dbReference type="ARBA" id="ARBA00022679"/>
    </source>
</evidence>
<gene>
    <name evidence="11" type="ORF">PCANC_17401</name>
</gene>
<dbReference type="OrthoDB" id="1077582at2759"/>
<dbReference type="InterPro" id="IPR032805">
    <property type="entry name" value="Wax_synthase_dom"/>
</dbReference>
<proteinExistence type="inferred from homology"/>
<dbReference type="PANTHER" id="PTHR31595">
    <property type="entry name" value="LONG-CHAIN-ALCOHOL O-FATTY-ACYLTRANSFERASE 3-RELATED"/>
    <property type="match status" value="1"/>
</dbReference>
<evidence type="ECO:0000256" key="8">
    <source>
        <dbReference type="SAM" id="MobiDB-lite"/>
    </source>
</evidence>
<dbReference type="Proteomes" id="UP000235388">
    <property type="component" value="Unassembled WGS sequence"/>
</dbReference>
<evidence type="ECO:0000313" key="12">
    <source>
        <dbReference type="Proteomes" id="UP000235388"/>
    </source>
</evidence>
<evidence type="ECO:0000259" key="10">
    <source>
        <dbReference type="Pfam" id="PF13813"/>
    </source>
</evidence>
<comment type="pathway">
    <text evidence="2">Secondary metabolite biosynthesis.</text>
</comment>
<feature type="transmembrane region" description="Helical" evidence="9">
    <location>
        <begin position="333"/>
        <end position="354"/>
    </location>
</feature>
<keyword evidence="7 9" id="KW-0472">Membrane</keyword>
<comment type="subcellular location">
    <subcellularLocation>
        <location evidence="1">Membrane</location>
        <topology evidence="1">Multi-pass membrane protein</topology>
    </subcellularLocation>
</comment>
<feature type="transmembrane region" description="Helical" evidence="9">
    <location>
        <begin position="215"/>
        <end position="235"/>
    </location>
</feature>
<keyword evidence="6 9" id="KW-1133">Transmembrane helix</keyword>
<protein>
    <recommendedName>
        <fullName evidence="10">Wax synthase domain-containing protein</fullName>
    </recommendedName>
</protein>
<dbReference type="STRING" id="200324.A0A2N5SCI0"/>
<organism evidence="11 12">
    <name type="scientific">Puccinia coronata f. sp. avenae</name>
    <dbReference type="NCBI Taxonomy" id="200324"/>
    <lineage>
        <taxon>Eukaryota</taxon>
        <taxon>Fungi</taxon>
        <taxon>Dikarya</taxon>
        <taxon>Basidiomycota</taxon>
        <taxon>Pucciniomycotina</taxon>
        <taxon>Pucciniomycetes</taxon>
        <taxon>Pucciniales</taxon>
        <taxon>Pucciniaceae</taxon>
        <taxon>Puccinia</taxon>
    </lineage>
</organism>
<dbReference type="InterPro" id="IPR044851">
    <property type="entry name" value="Wax_synthase"/>
</dbReference>
<keyword evidence="4" id="KW-0808">Transferase</keyword>
<comment type="caution">
    <text evidence="11">The sequence shown here is derived from an EMBL/GenBank/DDBJ whole genome shotgun (WGS) entry which is preliminary data.</text>
</comment>
<keyword evidence="12" id="KW-1185">Reference proteome</keyword>
<evidence type="ECO:0000256" key="9">
    <source>
        <dbReference type="SAM" id="Phobius"/>
    </source>
</evidence>
<dbReference type="EMBL" id="PGCJ01001040">
    <property type="protein sequence ID" value="PLW10930.1"/>
    <property type="molecule type" value="Genomic_DNA"/>
</dbReference>
<evidence type="ECO:0000256" key="7">
    <source>
        <dbReference type="ARBA" id="ARBA00023136"/>
    </source>
</evidence>
<evidence type="ECO:0000256" key="6">
    <source>
        <dbReference type="ARBA" id="ARBA00022989"/>
    </source>
</evidence>
<feature type="transmembrane region" description="Helical" evidence="9">
    <location>
        <begin position="42"/>
        <end position="66"/>
    </location>
</feature>
<evidence type="ECO:0000256" key="3">
    <source>
        <dbReference type="ARBA" id="ARBA00007282"/>
    </source>
</evidence>
<dbReference type="PANTHER" id="PTHR31595:SF57">
    <property type="entry name" value="OS04G0481900 PROTEIN"/>
    <property type="match status" value="1"/>
</dbReference>
<feature type="transmembrane region" description="Helical" evidence="9">
    <location>
        <begin position="152"/>
        <end position="174"/>
    </location>
</feature>
<dbReference type="GO" id="GO:0008374">
    <property type="term" value="F:O-acyltransferase activity"/>
    <property type="evidence" value="ECO:0007669"/>
    <property type="project" value="InterPro"/>
</dbReference>